<dbReference type="InterPro" id="IPR057564">
    <property type="entry name" value="HEAT_ATR"/>
</dbReference>
<protein>
    <recommendedName>
        <fullName evidence="6">FAT domain-containing protein</fullName>
    </recommendedName>
</protein>
<evidence type="ECO:0000256" key="3">
    <source>
        <dbReference type="ARBA" id="ARBA00022527"/>
    </source>
</evidence>
<dbReference type="InterPro" id="IPR014009">
    <property type="entry name" value="PIK_FAT"/>
</dbReference>
<comment type="subcellular location">
    <subcellularLocation>
        <location evidence="1">Nucleus</location>
    </subcellularLocation>
</comment>
<organism evidence="7 8">
    <name type="scientific">Sphenodon punctatus</name>
    <name type="common">Tuatara</name>
    <name type="synonym">Hatteria punctata</name>
    <dbReference type="NCBI Taxonomy" id="8508"/>
    <lineage>
        <taxon>Eukaryota</taxon>
        <taxon>Metazoa</taxon>
        <taxon>Chordata</taxon>
        <taxon>Craniata</taxon>
        <taxon>Vertebrata</taxon>
        <taxon>Euteleostomi</taxon>
        <taxon>Lepidosauria</taxon>
        <taxon>Sphenodontia</taxon>
        <taxon>Sphenodontidae</taxon>
        <taxon>Sphenodon</taxon>
    </lineage>
</organism>
<dbReference type="GO" id="GO:0000077">
    <property type="term" value="P:DNA damage checkpoint signaling"/>
    <property type="evidence" value="ECO:0007669"/>
    <property type="project" value="TreeGrafter"/>
</dbReference>
<dbReference type="GO" id="GO:0006281">
    <property type="term" value="P:DNA repair"/>
    <property type="evidence" value="ECO:0007669"/>
    <property type="project" value="TreeGrafter"/>
</dbReference>
<dbReference type="GO" id="GO:0000723">
    <property type="term" value="P:telomere maintenance"/>
    <property type="evidence" value="ECO:0007669"/>
    <property type="project" value="TreeGrafter"/>
</dbReference>
<reference evidence="7" key="2">
    <citation type="submission" date="2025-09" db="UniProtKB">
        <authorList>
            <consortium name="Ensembl"/>
        </authorList>
    </citation>
    <scope>IDENTIFICATION</scope>
</reference>
<dbReference type="Ensembl" id="ENSSPUT00000014844.1">
    <property type="protein sequence ID" value="ENSSPUP00000013914.1"/>
    <property type="gene ID" value="ENSSPUG00000010729.1"/>
</dbReference>
<dbReference type="Proteomes" id="UP000694392">
    <property type="component" value="Unplaced"/>
</dbReference>
<dbReference type="Pfam" id="PF02259">
    <property type="entry name" value="FAT"/>
    <property type="match status" value="1"/>
</dbReference>
<dbReference type="PANTHER" id="PTHR11139:SF69">
    <property type="entry name" value="SERINE_THREONINE-PROTEIN KINASE ATR"/>
    <property type="match status" value="1"/>
</dbReference>
<dbReference type="OMA" id="TEWEACH"/>
<evidence type="ECO:0000256" key="2">
    <source>
        <dbReference type="ARBA" id="ARBA00010769"/>
    </source>
</evidence>
<dbReference type="AlphaFoldDB" id="A0A8D0H3M6"/>
<dbReference type="PANTHER" id="PTHR11139">
    <property type="entry name" value="ATAXIA TELANGIECTASIA MUTATED ATM -RELATED"/>
    <property type="match status" value="1"/>
</dbReference>
<proteinExistence type="inferred from homology"/>
<keyword evidence="8" id="KW-1185">Reference proteome</keyword>
<dbReference type="GO" id="GO:0005634">
    <property type="term" value="C:nucleus"/>
    <property type="evidence" value="ECO:0007669"/>
    <property type="project" value="UniProtKB-SubCell"/>
</dbReference>
<reference evidence="7" key="1">
    <citation type="submission" date="2025-08" db="UniProtKB">
        <authorList>
            <consortium name="Ensembl"/>
        </authorList>
    </citation>
    <scope>IDENTIFICATION</scope>
</reference>
<evidence type="ECO:0000256" key="1">
    <source>
        <dbReference type="ARBA" id="ARBA00004123"/>
    </source>
</evidence>
<keyword evidence="4" id="KW-0227">DNA damage</keyword>
<feature type="domain" description="FAT" evidence="6">
    <location>
        <begin position="1"/>
        <end position="325"/>
    </location>
</feature>
<dbReference type="GO" id="GO:0004674">
    <property type="term" value="F:protein serine/threonine kinase activity"/>
    <property type="evidence" value="ECO:0007669"/>
    <property type="project" value="UniProtKB-KW"/>
</dbReference>
<dbReference type="InterPro" id="IPR050517">
    <property type="entry name" value="DDR_Repair_Kinase"/>
</dbReference>
<evidence type="ECO:0000256" key="4">
    <source>
        <dbReference type="ARBA" id="ARBA00022763"/>
    </source>
</evidence>
<keyword evidence="5" id="KW-0539">Nucleus</keyword>
<name>A0A8D0H3M6_SPHPU</name>
<dbReference type="Pfam" id="PF23593">
    <property type="entry name" value="HEAT_ATR"/>
    <property type="match status" value="1"/>
</dbReference>
<accession>A0A8D0H3M6</accession>
<evidence type="ECO:0000259" key="6">
    <source>
        <dbReference type="PROSITE" id="PS51189"/>
    </source>
</evidence>
<dbReference type="InterPro" id="IPR003151">
    <property type="entry name" value="PIK-rel_kinase_FAT"/>
</dbReference>
<dbReference type="GO" id="GO:0005694">
    <property type="term" value="C:chromosome"/>
    <property type="evidence" value="ECO:0007669"/>
    <property type="project" value="TreeGrafter"/>
</dbReference>
<evidence type="ECO:0000313" key="7">
    <source>
        <dbReference type="Ensembl" id="ENSSPUP00000013914.1"/>
    </source>
</evidence>
<sequence>MEHSIRPLLQQTESGYGKDSLNLHARIEMTQNSFRAKEPILALRRALLSLNKRENYSEQIGECWLQSARVARKAGHHQTAYNALLNAGESKLSELYVERAKWLWSKGEVHQGLIVLQKGVELCFPENKVPSDTKSQLIHGQSLLLVGRFMEETANFESNTVMKKYKDVTAFLPEWENGHFYLAKYYDKLTPTLTDNKMEKQGELIKYIVLHFGRSLQYGNQFIYQSMPRMLSLWLDFGAKAYDCEKAARIDRVPMKNDLAKINKVITEHANHLAPYQFLTAFSQLISRICHSHDEVFVVLIAIVAKVFVAYPQQAMWMMTAVSKSSYPMRVNRCKEILNRAIHMKASLGKFIGDSTRLTDKLLELCNKSVVGNSPTLSMSVHFKTLKKLVEDQTFS</sequence>
<keyword evidence="3" id="KW-0723">Serine/threonine-protein kinase</keyword>
<dbReference type="PROSITE" id="PS51189">
    <property type="entry name" value="FAT"/>
    <property type="match status" value="1"/>
</dbReference>
<keyword evidence="3" id="KW-0418">Kinase</keyword>
<evidence type="ECO:0000256" key="5">
    <source>
        <dbReference type="ARBA" id="ARBA00023242"/>
    </source>
</evidence>
<evidence type="ECO:0000313" key="8">
    <source>
        <dbReference type="Proteomes" id="UP000694392"/>
    </source>
</evidence>
<comment type="similarity">
    <text evidence="2">Belongs to the PI3/PI4-kinase family. ATM subfamily.</text>
</comment>
<keyword evidence="3" id="KW-0808">Transferase</keyword>
<dbReference type="GeneTree" id="ENSGT00940000155714"/>